<feature type="compositionally biased region" description="Basic and acidic residues" evidence="1">
    <location>
        <begin position="1"/>
        <end position="11"/>
    </location>
</feature>
<gene>
    <name evidence="2" type="ORF">SHKM778_63570</name>
</gene>
<evidence type="ECO:0000256" key="1">
    <source>
        <dbReference type="SAM" id="MobiDB-lite"/>
    </source>
</evidence>
<accession>A0AAT9HR86</accession>
<evidence type="ECO:0000313" key="2">
    <source>
        <dbReference type="EMBL" id="BFO19969.1"/>
    </source>
</evidence>
<dbReference type="AlphaFoldDB" id="A0AAT9HR86"/>
<proteinExistence type="predicted"/>
<feature type="region of interest" description="Disordered" evidence="1">
    <location>
        <begin position="1"/>
        <end position="63"/>
    </location>
</feature>
<protein>
    <submittedName>
        <fullName evidence="2">Uncharacterized protein</fullName>
    </submittedName>
</protein>
<dbReference type="EMBL" id="AP035768">
    <property type="protein sequence ID" value="BFO19969.1"/>
    <property type="molecule type" value="Genomic_DNA"/>
</dbReference>
<reference evidence="2" key="2">
    <citation type="submission" date="2024-07" db="EMBL/GenBank/DDBJ databases">
        <title>Streptomyces haneummycinica sp. nov., a new antibiotic-producing actinobacterium isolated from marine sediment.</title>
        <authorList>
            <person name="Uemura M."/>
            <person name="Hamada M."/>
            <person name="Hirano S."/>
            <person name="Kobayashi K."/>
            <person name="Ohshiro T."/>
            <person name="Kobayashi T."/>
            <person name="Terahara T."/>
        </authorList>
    </citation>
    <scope>NUCLEOTIDE SEQUENCE</scope>
    <source>
        <strain evidence="2">KM77-8</strain>
    </source>
</reference>
<reference evidence="2" key="1">
    <citation type="submission" date="2024-06" db="EMBL/GenBank/DDBJ databases">
        <authorList>
            <consortium name="consrtm"/>
            <person name="Uemura M."/>
            <person name="Terahara T."/>
        </authorList>
    </citation>
    <scope>NUCLEOTIDE SEQUENCE</scope>
    <source>
        <strain evidence="2">KM77-8</strain>
    </source>
</reference>
<name>A0AAT9HR86_9ACTN</name>
<sequence>MPERVEFREAGVGRAPLRDGVPPREELSRVPPPRDAGTLRPPRPEDEPLFLGAGPRPRGGGVP</sequence>
<organism evidence="2">
    <name type="scientific">Streptomyces haneummycinicus</name>
    <dbReference type="NCBI Taxonomy" id="3074435"/>
    <lineage>
        <taxon>Bacteria</taxon>
        <taxon>Bacillati</taxon>
        <taxon>Actinomycetota</taxon>
        <taxon>Actinomycetes</taxon>
        <taxon>Kitasatosporales</taxon>
        <taxon>Streptomycetaceae</taxon>
        <taxon>Streptomyces</taxon>
    </lineage>
</organism>